<comment type="catalytic activity">
    <reaction evidence="6">
        <text>a sn-glycero-3-phosphodiester + H2O = an alcohol + sn-glycerol 3-phosphate + H(+)</text>
        <dbReference type="Rhea" id="RHEA:12969"/>
        <dbReference type="ChEBI" id="CHEBI:15377"/>
        <dbReference type="ChEBI" id="CHEBI:15378"/>
        <dbReference type="ChEBI" id="CHEBI:30879"/>
        <dbReference type="ChEBI" id="CHEBI:57597"/>
        <dbReference type="ChEBI" id="CHEBI:83408"/>
        <dbReference type="EC" id="3.1.4.46"/>
    </reaction>
</comment>
<reference evidence="11" key="1">
    <citation type="journal article" date="2018" name="Nat. Microbiol.">
        <title>Leveraging single-cell genomics to expand the fungal tree of life.</title>
        <authorList>
            <person name="Ahrendt S.R."/>
            <person name="Quandt C.A."/>
            <person name="Ciobanu D."/>
            <person name="Clum A."/>
            <person name="Salamov A."/>
            <person name="Andreopoulos B."/>
            <person name="Cheng J.F."/>
            <person name="Woyke T."/>
            <person name="Pelin A."/>
            <person name="Henrissat B."/>
            <person name="Reynolds N.K."/>
            <person name="Benny G.L."/>
            <person name="Smith M.E."/>
            <person name="James T.Y."/>
            <person name="Grigoriev I.V."/>
        </authorList>
    </citation>
    <scope>NUCLEOTIDE SEQUENCE [LARGE SCALE GENOMIC DNA]</scope>
    <source>
        <strain evidence="11">Benny S71-1</strain>
    </source>
</reference>
<keyword evidence="11" id="KW-1185">Reference proteome</keyword>
<evidence type="ECO:0000259" key="9">
    <source>
        <dbReference type="PROSITE" id="PS51704"/>
    </source>
</evidence>
<feature type="compositionally biased region" description="Low complexity" evidence="7">
    <location>
        <begin position="39"/>
        <end position="58"/>
    </location>
</feature>
<dbReference type="Proteomes" id="UP000278143">
    <property type="component" value="Unassembled WGS sequence"/>
</dbReference>
<dbReference type="EC" id="3.1.4.46" evidence="2"/>
<sequence length="475" mass="53270">MARKATFAMLGHFLVMLAVASMTGIQAATIPEASAMVPTGHQTNKATTTTTPTPLDTPSHQPAAVVDEKDNDVQASAKKRDTHRATIASQVADYWAHHTTKLPDIVPPSHAHWPNTFNGNRTLLFAHRGARAFMPAHSVGAYYLAAMLQADYIEPDLVLTKDGHVVCHHDLFLSEDTDVAEHPEFANRRRQLVDVLEGQEVFREDWYIEDFTLDELKTLRLRQVPIGARPLYFDDDFSIITFEEFLNLVQEASVTFGRPISIVPELKHVPHHSKLHHKQPHFFEDRVLSILTDYGYPLTPKPGLRATRDVGNSTIELGDVLLQSFEKNTIQYLRHRTALPLLYLIESTNIESLTPKGLDEMVGVATHIGVDQRLLFMTADQVVKNDNATYDAEHVHKLGDFIPHTHIPKEVHRRHLRLAAYAVSDSREGSTGLPHVPARVTKMFQMGVDAIFSENLAETTRLRDAYAASLTTHAH</sequence>
<feature type="signal peptide" evidence="8">
    <location>
        <begin position="1"/>
        <end position="27"/>
    </location>
</feature>
<dbReference type="Pfam" id="PF03009">
    <property type="entry name" value="GDPD"/>
    <property type="match status" value="1"/>
</dbReference>
<name>A0A4P9Z224_9FUNG</name>
<evidence type="ECO:0000256" key="8">
    <source>
        <dbReference type="SAM" id="SignalP"/>
    </source>
</evidence>
<feature type="chain" id="PRO_5020849123" description="glycerophosphodiester phosphodiesterase" evidence="8">
    <location>
        <begin position="28"/>
        <end position="475"/>
    </location>
</feature>
<evidence type="ECO:0000256" key="3">
    <source>
        <dbReference type="ARBA" id="ARBA00022729"/>
    </source>
</evidence>
<evidence type="ECO:0000256" key="7">
    <source>
        <dbReference type="SAM" id="MobiDB-lite"/>
    </source>
</evidence>
<keyword evidence="4" id="KW-0319">Glycerol metabolism</keyword>
<dbReference type="GO" id="GO:0006629">
    <property type="term" value="P:lipid metabolic process"/>
    <property type="evidence" value="ECO:0007669"/>
    <property type="project" value="InterPro"/>
</dbReference>
<evidence type="ECO:0000256" key="6">
    <source>
        <dbReference type="ARBA" id="ARBA00047512"/>
    </source>
</evidence>
<dbReference type="PROSITE" id="PS51704">
    <property type="entry name" value="GP_PDE"/>
    <property type="match status" value="1"/>
</dbReference>
<dbReference type="EMBL" id="KZ989538">
    <property type="protein sequence ID" value="RKP26022.1"/>
    <property type="molecule type" value="Genomic_DNA"/>
</dbReference>
<dbReference type="Gene3D" id="3.20.20.190">
    <property type="entry name" value="Phosphatidylinositol (PI) phosphodiesterase"/>
    <property type="match status" value="1"/>
</dbReference>
<evidence type="ECO:0000256" key="1">
    <source>
        <dbReference type="ARBA" id="ARBA00007277"/>
    </source>
</evidence>
<dbReference type="InterPro" id="IPR017946">
    <property type="entry name" value="PLC-like_Pdiesterase_TIM-brl"/>
</dbReference>
<dbReference type="OrthoDB" id="1058301at2759"/>
<dbReference type="SUPFAM" id="SSF51695">
    <property type="entry name" value="PLC-like phosphodiesterases"/>
    <property type="match status" value="1"/>
</dbReference>
<evidence type="ECO:0000313" key="10">
    <source>
        <dbReference type="EMBL" id="RKP26022.1"/>
    </source>
</evidence>
<dbReference type="PANTHER" id="PTHR43620">
    <property type="entry name" value="GLYCEROPHOSPHORYL DIESTER PHOSPHODIESTERASE"/>
    <property type="match status" value="1"/>
</dbReference>
<feature type="region of interest" description="Disordered" evidence="7">
    <location>
        <begin position="36"/>
        <end position="82"/>
    </location>
</feature>
<accession>A0A4P9Z224</accession>
<feature type="domain" description="GP-PDE" evidence="9">
    <location>
        <begin position="122"/>
        <end position="414"/>
    </location>
</feature>
<proteinExistence type="inferred from homology"/>
<evidence type="ECO:0000256" key="4">
    <source>
        <dbReference type="ARBA" id="ARBA00022798"/>
    </source>
</evidence>
<comment type="similarity">
    <text evidence="1">Belongs to the glycerophosphoryl diester phosphodiesterase family.</text>
</comment>
<evidence type="ECO:0000313" key="11">
    <source>
        <dbReference type="Proteomes" id="UP000278143"/>
    </source>
</evidence>
<dbReference type="PANTHER" id="PTHR43620:SF7">
    <property type="entry name" value="GLYCEROPHOSPHODIESTER PHOSPHODIESTERASE GDPD5-RELATED"/>
    <property type="match status" value="1"/>
</dbReference>
<dbReference type="AlphaFoldDB" id="A0A4P9Z224"/>
<evidence type="ECO:0000256" key="2">
    <source>
        <dbReference type="ARBA" id="ARBA00012247"/>
    </source>
</evidence>
<evidence type="ECO:0000256" key="5">
    <source>
        <dbReference type="ARBA" id="ARBA00022801"/>
    </source>
</evidence>
<keyword evidence="3 8" id="KW-0732">Signal</keyword>
<organism evidence="10 11">
    <name type="scientific">Syncephalis pseudoplumigaleata</name>
    <dbReference type="NCBI Taxonomy" id="1712513"/>
    <lineage>
        <taxon>Eukaryota</taxon>
        <taxon>Fungi</taxon>
        <taxon>Fungi incertae sedis</taxon>
        <taxon>Zoopagomycota</taxon>
        <taxon>Zoopagomycotina</taxon>
        <taxon>Zoopagomycetes</taxon>
        <taxon>Zoopagales</taxon>
        <taxon>Piptocephalidaceae</taxon>
        <taxon>Syncephalis</taxon>
    </lineage>
</organism>
<dbReference type="GO" id="GO:0006071">
    <property type="term" value="P:glycerol metabolic process"/>
    <property type="evidence" value="ECO:0007669"/>
    <property type="project" value="UniProtKB-KW"/>
</dbReference>
<keyword evidence="5" id="KW-0378">Hydrolase</keyword>
<dbReference type="GO" id="GO:0008889">
    <property type="term" value="F:glycerophosphodiester phosphodiesterase activity"/>
    <property type="evidence" value="ECO:0007669"/>
    <property type="project" value="UniProtKB-EC"/>
</dbReference>
<dbReference type="InterPro" id="IPR030395">
    <property type="entry name" value="GP_PDE_dom"/>
</dbReference>
<gene>
    <name evidence="10" type="ORF">SYNPS1DRAFT_22127</name>
</gene>
<protein>
    <recommendedName>
        <fullName evidence="2">glycerophosphodiester phosphodiesterase</fullName>
        <ecNumber evidence="2">3.1.4.46</ecNumber>
    </recommendedName>
</protein>